<protein>
    <submittedName>
        <fullName evidence="7">Uncharacterized protein</fullName>
    </submittedName>
</protein>
<evidence type="ECO:0000259" key="6">
    <source>
        <dbReference type="PROSITE" id="PS51294"/>
    </source>
</evidence>
<dbReference type="PANTHER" id="PTHR47999:SF86">
    <property type="entry name" value="MYB-RELATED PROTEIN MYB4-LIKE"/>
    <property type="match status" value="1"/>
</dbReference>
<feature type="domain" description="Myb-like" evidence="5">
    <location>
        <begin position="62"/>
        <end position="112"/>
    </location>
</feature>
<feature type="domain" description="HTH myb-type" evidence="6">
    <location>
        <begin position="62"/>
        <end position="116"/>
    </location>
</feature>
<dbReference type="SMART" id="SM00717">
    <property type="entry name" value="SANT"/>
    <property type="match status" value="2"/>
</dbReference>
<evidence type="ECO:0000256" key="3">
    <source>
        <dbReference type="ARBA" id="ARBA00023125"/>
    </source>
</evidence>
<dbReference type="SUPFAM" id="SSF46689">
    <property type="entry name" value="Homeodomain-like"/>
    <property type="match status" value="1"/>
</dbReference>
<organism evidence="7">
    <name type="scientific">Araucaria cunninghamii</name>
    <name type="common">Hoop pine</name>
    <name type="synonym">Moreton Bay pine</name>
    <dbReference type="NCBI Taxonomy" id="56994"/>
    <lineage>
        <taxon>Eukaryota</taxon>
        <taxon>Viridiplantae</taxon>
        <taxon>Streptophyta</taxon>
        <taxon>Embryophyta</taxon>
        <taxon>Tracheophyta</taxon>
        <taxon>Spermatophyta</taxon>
        <taxon>Pinopsida</taxon>
        <taxon>Pinidae</taxon>
        <taxon>Conifers II</taxon>
        <taxon>Araucariales</taxon>
        <taxon>Araucariaceae</taxon>
        <taxon>Araucaria</taxon>
    </lineage>
</organism>
<keyword evidence="2" id="KW-0677">Repeat</keyword>
<comment type="subcellular location">
    <subcellularLocation>
        <location evidence="1">Nucleus</location>
    </subcellularLocation>
</comment>
<dbReference type="Pfam" id="PF00249">
    <property type="entry name" value="Myb_DNA-binding"/>
    <property type="match status" value="2"/>
</dbReference>
<keyword evidence="4" id="KW-0539">Nucleus</keyword>
<dbReference type="EMBL" id="GCKF01038548">
    <property type="protein sequence ID" value="JAG96102.1"/>
    <property type="molecule type" value="Transcribed_RNA"/>
</dbReference>
<evidence type="ECO:0000313" key="7">
    <source>
        <dbReference type="EMBL" id="JAG96102.1"/>
    </source>
</evidence>
<sequence length="368" mass="41321">MGRTPCCSKEGVNRGAWTAQEDKILTQYIHTHGEKGWRSLPKKAGLNRCGKSCRLRWLNYLRPNIKRGNISPDEEELIIKMHRLLGNRWSLIAGRLPGRTDNEIKNYWNTYLSKKLLTMGTSNSESQMPKRIASWPQLPKTSYDMKEQSPSKSCSEDYGVSSIHSVKSCEIRLDSEKEVHPTGGEKVADISNSWRQFLEDSLMADVAEELLINNVNPNNDCIVQPSQIQPADAFALSNFSGDAKMVGKKSMLSHHVDSSLALSSSLPGIDFGMIQDFSVENLLQPAPYDVDIVCPLVKGQNDRCDKGDGDHANCFAKAAEQGMTQIIHDNTLEQPRPCLREPSPCPMDLDGFDHFFDYEENWENKTNG</sequence>
<dbReference type="GO" id="GO:0003677">
    <property type="term" value="F:DNA binding"/>
    <property type="evidence" value="ECO:0007669"/>
    <property type="project" value="UniProtKB-KW"/>
</dbReference>
<dbReference type="InterPro" id="IPR009057">
    <property type="entry name" value="Homeodomain-like_sf"/>
</dbReference>
<proteinExistence type="predicted"/>
<dbReference type="PROSITE" id="PS51294">
    <property type="entry name" value="HTH_MYB"/>
    <property type="match status" value="2"/>
</dbReference>
<dbReference type="InterPro" id="IPR015495">
    <property type="entry name" value="Myb_TF_plants"/>
</dbReference>
<dbReference type="InterPro" id="IPR017930">
    <property type="entry name" value="Myb_dom"/>
</dbReference>
<dbReference type="PROSITE" id="PS50090">
    <property type="entry name" value="MYB_LIKE"/>
    <property type="match status" value="2"/>
</dbReference>
<name>A0A0D6QWZ7_ARACU</name>
<evidence type="ECO:0000259" key="5">
    <source>
        <dbReference type="PROSITE" id="PS50090"/>
    </source>
</evidence>
<evidence type="ECO:0000256" key="1">
    <source>
        <dbReference type="ARBA" id="ARBA00004123"/>
    </source>
</evidence>
<dbReference type="InterPro" id="IPR001005">
    <property type="entry name" value="SANT/Myb"/>
</dbReference>
<dbReference type="GO" id="GO:0005634">
    <property type="term" value="C:nucleus"/>
    <property type="evidence" value="ECO:0007669"/>
    <property type="project" value="UniProtKB-SubCell"/>
</dbReference>
<evidence type="ECO:0000256" key="4">
    <source>
        <dbReference type="ARBA" id="ARBA00023242"/>
    </source>
</evidence>
<reference evidence="7" key="1">
    <citation type="submission" date="2015-03" db="EMBL/GenBank/DDBJ databases">
        <title>A transcriptome of Araucaria cunninghamii, an australian fine timber species.</title>
        <authorList>
            <person name="Jing Yi C.J.Y."/>
            <person name="Yin San L.Y.S."/>
            <person name="Abdul Karim S.S."/>
            <person name="Wan Azmi N.N."/>
            <person name="Hercus R.R."/>
            <person name="Croft L.L."/>
        </authorList>
    </citation>
    <scope>NUCLEOTIDE SEQUENCE</scope>
    <source>
        <strain evidence="7">MI0301</strain>
        <tissue evidence="7">Leaf</tissue>
    </source>
</reference>
<dbReference type="FunFam" id="1.10.10.60:FF:000001">
    <property type="entry name" value="MYB-related transcription factor"/>
    <property type="match status" value="1"/>
</dbReference>
<feature type="domain" description="HTH myb-type" evidence="6">
    <location>
        <begin position="9"/>
        <end position="61"/>
    </location>
</feature>
<dbReference type="Gene3D" id="1.10.10.60">
    <property type="entry name" value="Homeodomain-like"/>
    <property type="match status" value="2"/>
</dbReference>
<keyword evidence="3" id="KW-0238">DNA-binding</keyword>
<dbReference type="PANTHER" id="PTHR47999">
    <property type="entry name" value="TRANSCRIPTION FACTOR MYB8-RELATED-RELATED"/>
    <property type="match status" value="1"/>
</dbReference>
<feature type="domain" description="Myb-like" evidence="5">
    <location>
        <begin position="9"/>
        <end position="61"/>
    </location>
</feature>
<evidence type="ECO:0000256" key="2">
    <source>
        <dbReference type="ARBA" id="ARBA00022737"/>
    </source>
</evidence>
<dbReference type="CDD" id="cd00167">
    <property type="entry name" value="SANT"/>
    <property type="match status" value="2"/>
</dbReference>
<accession>A0A0D6QWZ7</accession>
<dbReference type="AlphaFoldDB" id="A0A0D6QWZ7"/>